<keyword evidence="1" id="KW-0732">Signal</keyword>
<dbReference type="OrthoDB" id="1236981at2"/>
<evidence type="ECO:0000313" key="2">
    <source>
        <dbReference type="EMBL" id="RAV98147.1"/>
    </source>
</evidence>
<reference evidence="2 3" key="1">
    <citation type="submission" date="2018-06" db="EMBL/GenBank/DDBJ databases">
        <title>Chryseolinea flavus sp. nov., a member of the phylum Bacteroidetes isolated from soil.</title>
        <authorList>
            <person name="Li Y."/>
            <person name="Wang J."/>
        </authorList>
    </citation>
    <scope>NUCLEOTIDE SEQUENCE [LARGE SCALE GENOMIC DNA]</scope>
    <source>
        <strain evidence="2 3">SDU1-6</strain>
    </source>
</reference>
<dbReference type="PROSITE" id="PS51257">
    <property type="entry name" value="PROKAR_LIPOPROTEIN"/>
    <property type="match status" value="1"/>
</dbReference>
<organism evidence="2 3">
    <name type="scientific">Pseudochryseolinea flava</name>
    <dbReference type="NCBI Taxonomy" id="2059302"/>
    <lineage>
        <taxon>Bacteria</taxon>
        <taxon>Pseudomonadati</taxon>
        <taxon>Bacteroidota</taxon>
        <taxon>Cytophagia</taxon>
        <taxon>Cytophagales</taxon>
        <taxon>Fulvivirgaceae</taxon>
        <taxon>Pseudochryseolinea</taxon>
    </lineage>
</organism>
<protein>
    <recommendedName>
        <fullName evidence="4">Gliding motility-associated C-terminal domain-containing protein</fullName>
    </recommendedName>
</protein>
<proteinExistence type="predicted"/>
<evidence type="ECO:0008006" key="4">
    <source>
        <dbReference type="Google" id="ProtNLM"/>
    </source>
</evidence>
<sequence>MMMKFMSVILFFLACPLCAQTVFNGTSIYVANEGMIHLPAEVSNEGYFENNGLVEAGGDWINKGVYHGTGILALVGGDAQSVKINDQPFERLRISGGGVKIFEDKVHVKNLLTLEEGIVQFSQGGSLSLEAHAKIVGGSEQSYISGALTQEGVGYKFFPVGKGDLYRPFELLDVSGISPRISLELMIDMPNVSISGYTDVCEKFYWKRETVSGTFFSSPVSATYEHDDMSSDKVMLIQGNNFDDAFSLLATEQIAESGRWSNIISAEGATGNIFMLALARTSPVREDSQQYISTTLSPNATNTVNQSIKAFGDYLVEDDFHLVVFNRQGFIVFETTSLINMQQSGWRGVALNGSMLPSGAYPYTLRAKSIDGALISQKGKITILR</sequence>
<keyword evidence="3" id="KW-1185">Reference proteome</keyword>
<feature type="signal peptide" evidence="1">
    <location>
        <begin position="1"/>
        <end position="19"/>
    </location>
</feature>
<evidence type="ECO:0000313" key="3">
    <source>
        <dbReference type="Proteomes" id="UP000251889"/>
    </source>
</evidence>
<accession>A0A364XWN3</accession>
<dbReference type="EMBL" id="QMFY01000021">
    <property type="protein sequence ID" value="RAV98147.1"/>
    <property type="molecule type" value="Genomic_DNA"/>
</dbReference>
<evidence type="ECO:0000256" key="1">
    <source>
        <dbReference type="SAM" id="SignalP"/>
    </source>
</evidence>
<feature type="chain" id="PRO_5017008804" description="Gliding motility-associated C-terminal domain-containing protein" evidence="1">
    <location>
        <begin position="20"/>
        <end position="385"/>
    </location>
</feature>
<gene>
    <name evidence="2" type="ORF">DQQ10_25100</name>
</gene>
<dbReference type="Proteomes" id="UP000251889">
    <property type="component" value="Unassembled WGS sequence"/>
</dbReference>
<dbReference type="AlphaFoldDB" id="A0A364XWN3"/>
<comment type="caution">
    <text evidence="2">The sequence shown here is derived from an EMBL/GenBank/DDBJ whole genome shotgun (WGS) entry which is preliminary data.</text>
</comment>
<name>A0A364XWN3_9BACT</name>